<keyword evidence="5" id="KW-0949">S-adenosyl-L-methionine</keyword>
<keyword evidence="8" id="KW-0391">Immunity</keyword>
<reference evidence="18" key="1">
    <citation type="submission" date="2019-06" db="EMBL/GenBank/DDBJ databases">
        <authorList>
            <person name="Zheng W."/>
        </authorList>
    </citation>
    <scope>NUCLEOTIDE SEQUENCE</scope>
    <source>
        <strain evidence="18">QDHG01</strain>
    </source>
</reference>
<dbReference type="GO" id="GO:0003824">
    <property type="term" value="F:catalytic activity"/>
    <property type="evidence" value="ECO:0007669"/>
    <property type="project" value="InterPro"/>
</dbReference>
<evidence type="ECO:0000256" key="15">
    <source>
        <dbReference type="ARBA" id="ARBA00035040"/>
    </source>
</evidence>
<dbReference type="GO" id="GO:0046872">
    <property type="term" value="F:metal ion binding"/>
    <property type="evidence" value="ECO:0007669"/>
    <property type="project" value="UniProtKB-KW"/>
</dbReference>
<keyword evidence="11" id="KW-0051">Antiviral defense</keyword>
<dbReference type="SUPFAM" id="SSF102114">
    <property type="entry name" value="Radical SAM enzymes"/>
    <property type="match status" value="1"/>
</dbReference>
<gene>
    <name evidence="18" type="ORF">FGO68_gene4497</name>
</gene>
<dbReference type="PANTHER" id="PTHR21339">
    <property type="entry name" value="RADICAL S-ADENOSYL METHIONINE DOMAIN-CONTAINING PROTEIN 2"/>
    <property type="match status" value="1"/>
</dbReference>
<dbReference type="EMBL" id="RRYP01006581">
    <property type="protein sequence ID" value="TNV81099.1"/>
    <property type="molecule type" value="Genomic_DNA"/>
</dbReference>
<dbReference type="GO" id="GO:0005811">
    <property type="term" value="C:lipid droplet"/>
    <property type="evidence" value="ECO:0007669"/>
    <property type="project" value="InterPro"/>
</dbReference>
<evidence type="ECO:0000259" key="17">
    <source>
        <dbReference type="PROSITE" id="PS51918"/>
    </source>
</evidence>
<dbReference type="GO" id="GO:0051607">
    <property type="term" value="P:defense response to virus"/>
    <property type="evidence" value="ECO:0007669"/>
    <property type="project" value="UniProtKB-KW"/>
</dbReference>
<evidence type="ECO:0000256" key="4">
    <source>
        <dbReference type="ARBA" id="ARBA00022588"/>
    </source>
</evidence>
<dbReference type="Proteomes" id="UP000785679">
    <property type="component" value="Unassembled WGS sequence"/>
</dbReference>
<evidence type="ECO:0000256" key="10">
    <source>
        <dbReference type="ARBA" id="ARBA00023014"/>
    </source>
</evidence>
<proteinExistence type="inferred from homology"/>
<keyword evidence="10" id="KW-0411">Iron-sulfur</keyword>
<evidence type="ECO:0000256" key="13">
    <source>
        <dbReference type="ARBA" id="ARBA00035008"/>
    </source>
</evidence>
<dbReference type="NCBIfam" id="NF038283">
    <property type="entry name" value="viperin_w_prok"/>
    <property type="match status" value="1"/>
</dbReference>
<evidence type="ECO:0000256" key="16">
    <source>
        <dbReference type="ARBA" id="ARBA00035042"/>
    </source>
</evidence>
<comment type="subcellular location">
    <subcellularLocation>
        <location evidence="2">Endoplasmic reticulum membrane</location>
        <topology evidence="2">Peripheral membrane protein</topology>
        <orientation evidence="2">Cytoplasmic side</orientation>
    </subcellularLocation>
</comment>
<name>A0A8J8NVT3_HALGN</name>
<dbReference type="PROSITE" id="PS51918">
    <property type="entry name" value="RADICAL_SAM"/>
    <property type="match status" value="1"/>
</dbReference>
<evidence type="ECO:0000256" key="5">
    <source>
        <dbReference type="ARBA" id="ARBA00022691"/>
    </source>
</evidence>
<dbReference type="PANTHER" id="PTHR21339:SF0">
    <property type="entry name" value="S-ADENOSYLMETHIONINE-DEPENDENT NUCLEOTIDE DEHYDRATASE RSAD2"/>
    <property type="match status" value="1"/>
</dbReference>
<dbReference type="SFLD" id="SFLDG01088">
    <property type="entry name" value="antiviral_proteins"/>
    <property type="match status" value="1"/>
</dbReference>
<dbReference type="InterPro" id="IPR058240">
    <property type="entry name" value="rSAM_sf"/>
</dbReference>
<evidence type="ECO:0000313" key="18">
    <source>
        <dbReference type="EMBL" id="TNV81099.1"/>
    </source>
</evidence>
<evidence type="ECO:0000256" key="11">
    <source>
        <dbReference type="ARBA" id="ARBA00023118"/>
    </source>
</evidence>
<dbReference type="SFLD" id="SFLDS00029">
    <property type="entry name" value="Radical_SAM"/>
    <property type="match status" value="1"/>
</dbReference>
<dbReference type="GO" id="GO:0005789">
    <property type="term" value="C:endoplasmic reticulum membrane"/>
    <property type="evidence" value="ECO:0007669"/>
    <property type="project" value="UniProtKB-SubCell"/>
</dbReference>
<accession>A0A8J8NVT3</accession>
<dbReference type="SFLD" id="SFLDF00318">
    <property type="entry name" value="Viperin"/>
    <property type="match status" value="1"/>
</dbReference>
<evidence type="ECO:0000256" key="8">
    <source>
        <dbReference type="ARBA" id="ARBA00022859"/>
    </source>
</evidence>
<keyword evidence="4" id="KW-0399">Innate immunity</keyword>
<dbReference type="GO" id="GO:0045087">
    <property type="term" value="P:innate immune response"/>
    <property type="evidence" value="ECO:0007669"/>
    <property type="project" value="UniProtKB-KW"/>
</dbReference>
<dbReference type="InterPro" id="IPR026372">
    <property type="entry name" value="RSAD2"/>
</dbReference>
<dbReference type="SMART" id="SM00729">
    <property type="entry name" value="Elp3"/>
    <property type="match status" value="1"/>
</dbReference>
<dbReference type="InterPro" id="IPR013785">
    <property type="entry name" value="Aldolase_TIM"/>
</dbReference>
<keyword evidence="7" id="KW-0256">Endoplasmic reticulum</keyword>
<dbReference type="InterPro" id="IPR051196">
    <property type="entry name" value="RSAD2/Viperin_antiviral"/>
</dbReference>
<comment type="similarity">
    <text evidence="13">Belongs to the radical SAM superfamily. RSAD2 family.</text>
</comment>
<evidence type="ECO:0000256" key="7">
    <source>
        <dbReference type="ARBA" id="ARBA00022824"/>
    </source>
</evidence>
<dbReference type="InterPro" id="IPR006638">
    <property type="entry name" value="Elp3/MiaA/NifB-like_rSAM"/>
</dbReference>
<dbReference type="SFLD" id="SFLDG01067">
    <property type="entry name" value="SPASM/twitch_domain_containing"/>
    <property type="match status" value="1"/>
</dbReference>
<dbReference type="NCBIfam" id="TIGR04278">
    <property type="entry name" value="viperin"/>
    <property type="match status" value="1"/>
</dbReference>
<keyword evidence="3" id="KW-0004">4Fe-4S</keyword>
<evidence type="ECO:0000256" key="9">
    <source>
        <dbReference type="ARBA" id="ARBA00023004"/>
    </source>
</evidence>
<evidence type="ECO:0000256" key="2">
    <source>
        <dbReference type="ARBA" id="ARBA00004397"/>
    </source>
</evidence>
<keyword evidence="19" id="KW-1185">Reference proteome</keyword>
<protein>
    <recommendedName>
        <fullName evidence="14">S-adenosylmethionine-dependent nucleotide dehydratase RSAD2</fullName>
    </recommendedName>
    <alternativeName>
        <fullName evidence="15">Radical S-adenosyl methionine domain-containing protein 2</fullName>
    </alternativeName>
    <alternativeName>
        <fullName evidence="16">Virus inhibitory protein, endoplasmic reticulum-associated, interferon-inducible</fullName>
    </alternativeName>
</protein>
<keyword evidence="9" id="KW-0408">Iron</keyword>
<sequence length="330" mass="37961">MNALKLEQIQFFQTNGNCEGLLISDKSQGTKQPSISDMLISVNYHLTRTCNYQCGFCFHTAKNGFNLDLEQAKKGLRLLKESGLKKINFAGGEPFIVDKGRFLGELVRYCKRELGLESVSIISNGSRITEEWMQEYGEDLDIMGISCDSFDDQTNIKIGRFNASERSNLSHIQKMKLIRDWCHQYKIAFKLNTVVNSYNHLEDMSAQIADIDPVRWKVFQCLKLEGENSGPKAKRNVDEFLISNEQFKQFLERHSHLKCLVPEDNDTMRDSYILLDEKMRFLDCSQGKKIPSQSILDVGVEKAFANSGFNKDLFDKRGGEYEWSKERIIQ</sequence>
<evidence type="ECO:0000256" key="3">
    <source>
        <dbReference type="ARBA" id="ARBA00022485"/>
    </source>
</evidence>
<organism evidence="18 19">
    <name type="scientific">Halteria grandinella</name>
    <dbReference type="NCBI Taxonomy" id="5974"/>
    <lineage>
        <taxon>Eukaryota</taxon>
        <taxon>Sar</taxon>
        <taxon>Alveolata</taxon>
        <taxon>Ciliophora</taxon>
        <taxon>Intramacronucleata</taxon>
        <taxon>Spirotrichea</taxon>
        <taxon>Stichotrichia</taxon>
        <taxon>Sporadotrichida</taxon>
        <taxon>Halteriidae</taxon>
        <taxon>Halteria</taxon>
    </lineage>
</organism>
<dbReference type="InterPro" id="IPR007197">
    <property type="entry name" value="rSAM"/>
</dbReference>
<evidence type="ECO:0000313" key="19">
    <source>
        <dbReference type="Proteomes" id="UP000785679"/>
    </source>
</evidence>
<dbReference type="CDD" id="cd01335">
    <property type="entry name" value="Radical_SAM"/>
    <property type="match status" value="1"/>
</dbReference>
<keyword evidence="6" id="KW-0479">Metal-binding</keyword>
<evidence type="ECO:0000256" key="14">
    <source>
        <dbReference type="ARBA" id="ARBA00035038"/>
    </source>
</evidence>
<feature type="domain" description="Radical SAM core" evidence="17">
    <location>
        <begin position="36"/>
        <end position="260"/>
    </location>
</feature>
<dbReference type="Pfam" id="PF04055">
    <property type="entry name" value="Radical_SAM"/>
    <property type="match status" value="1"/>
</dbReference>
<dbReference type="OrthoDB" id="549750at2759"/>
<evidence type="ECO:0000256" key="12">
    <source>
        <dbReference type="ARBA" id="ARBA00023136"/>
    </source>
</evidence>
<dbReference type="AlphaFoldDB" id="A0A8J8NVT3"/>
<comment type="cofactor">
    <cofactor evidence="1">
        <name>[4Fe-4S] cluster</name>
        <dbReference type="ChEBI" id="CHEBI:49883"/>
    </cofactor>
</comment>
<evidence type="ECO:0000256" key="6">
    <source>
        <dbReference type="ARBA" id="ARBA00022723"/>
    </source>
</evidence>
<comment type="caution">
    <text evidence="18">The sequence shown here is derived from an EMBL/GenBank/DDBJ whole genome shotgun (WGS) entry which is preliminary data.</text>
</comment>
<keyword evidence="12" id="KW-0472">Membrane</keyword>
<dbReference type="Gene3D" id="3.20.20.70">
    <property type="entry name" value="Aldolase class I"/>
    <property type="match status" value="1"/>
</dbReference>
<dbReference type="GO" id="GO:0051539">
    <property type="term" value="F:4 iron, 4 sulfur cluster binding"/>
    <property type="evidence" value="ECO:0007669"/>
    <property type="project" value="UniProtKB-KW"/>
</dbReference>
<evidence type="ECO:0000256" key="1">
    <source>
        <dbReference type="ARBA" id="ARBA00001966"/>
    </source>
</evidence>